<feature type="region of interest" description="Disordered" evidence="1">
    <location>
        <begin position="15"/>
        <end position="52"/>
    </location>
</feature>
<accession>A0ABY6B2T3</accession>
<dbReference type="RefSeq" id="WP_261759315.1">
    <property type="nucleotide sequence ID" value="NZ_CP104562.2"/>
</dbReference>
<evidence type="ECO:0000313" key="2">
    <source>
        <dbReference type="EMBL" id="UXH79495.1"/>
    </source>
</evidence>
<protein>
    <submittedName>
        <fullName evidence="2">Atrophin-1 multi-domain protein</fullName>
    </submittedName>
</protein>
<sequence length="491" mass="53101">MAAGLSAPWLQAAQVDGPSGAASPADAGASAGTDARKLKAEKSDRTDAGRERFGTAMRPFSAQSPWNSRPLDPVLGTDEIPRDSYFPTLESGTWSTGVFVARPTDRPQRVVGLVGEKGIWDPDAEEFQSEVIVPHWPSDVLPAAGADGHADIVDEAAGLIHSFYKLKLIDGEWRSRQYAWTRLDGSGWGDPAHYFQGARAAAVPTMGGLLRSHELEDDSGPIRHALAISLTFSGLSANPSYVFPATSSDSGADKNKGKIPEGALLMLPPDFETASFSDPRLRRIAEALKRYGGYVVDRNVGTPFVIYAEIGSKARLHPAGRWDTKVAGELDRVRAALRPVVSVKGWLDGHGQPVERQRPMNLLSMRGRWRSERGEIQGRFETWRQAVVFDAAKRDSVLVANSPRLLSAVTWAKPKPGQRCRLTARTSADTRMRLDLRGSDGVRVAWGSAPLANGQSAEFEWPEGVTAARVAVHALSAGRGWASGDLRVIEG</sequence>
<name>A0ABY6B2T3_9BURK</name>
<proteinExistence type="predicted"/>
<reference evidence="2" key="1">
    <citation type="submission" date="2022-10" db="EMBL/GenBank/DDBJ databases">
        <title>Characterization and whole genome sequencing of a new Roseateles species, isolated from fresh water.</title>
        <authorList>
            <person name="Guliayeva D.Y."/>
            <person name="Akhremchuk A.E."/>
            <person name="Sikolenko M.A."/>
            <person name="Valentovich L.N."/>
            <person name="Sidarenka A.V."/>
        </authorList>
    </citation>
    <scope>NUCLEOTIDE SEQUENCE</scope>
    <source>
        <strain evidence="2">BIM B-1768</strain>
    </source>
</reference>
<dbReference type="Proteomes" id="UP001064933">
    <property type="component" value="Chromosome"/>
</dbReference>
<evidence type="ECO:0000256" key="1">
    <source>
        <dbReference type="SAM" id="MobiDB-lite"/>
    </source>
</evidence>
<feature type="compositionally biased region" description="Low complexity" evidence="1">
    <location>
        <begin position="16"/>
        <end position="33"/>
    </location>
</feature>
<feature type="compositionally biased region" description="Basic and acidic residues" evidence="1">
    <location>
        <begin position="34"/>
        <end position="52"/>
    </location>
</feature>
<evidence type="ECO:0000313" key="3">
    <source>
        <dbReference type="Proteomes" id="UP001064933"/>
    </source>
</evidence>
<keyword evidence="3" id="KW-1185">Reference proteome</keyword>
<organism evidence="2 3">
    <name type="scientific">Roseateles amylovorans</name>
    <dbReference type="NCBI Taxonomy" id="2978473"/>
    <lineage>
        <taxon>Bacteria</taxon>
        <taxon>Pseudomonadati</taxon>
        <taxon>Pseudomonadota</taxon>
        <taxon>Betaproteobacteria</taxon>
        <taxon>Burkholderiales</taxon>
        <taxon>Sphaerotilaceae</taxon>
        <taxon>Roseateles</taxon>
    </lineage>
</organism>
<gene>
    <name evidence="2" type="ORF">N4261_06105</name>
</gene>
<dbReference type="EMBL" id="CP104562">
    <property type="protein sequence ID" value="UXH79495.1"/>
    <property type="molecule type" value="Genomic_DNA"/>
</dbReference>